<keyword evidence="7" id="KW-0614">Plasmid</keyword>
<keyword evidence="8" id="KW-1185">Reference proteome</keyword>
<dbReference type="GO" id="GO:0009372">
    <property type="term" value="P:quorum sensing"/>
    <property type="evidence" value="ECO:0007669"/>
    <property type="project" value="InterPro"/>
</dbReference>
<geneLocation type="plasmid" evidence="7 8">
    <name>unnamed2</name>
</geneLocation>
<gene>
    <name evidence="7" type="ORF">EHF33_19240</name>
</gene>
<name>A0A3G8YVB7_9DEIO</name>
<dbReference type="Pfam" id="PF02782">
    <property type="entry name" value="FGGY_C"/>
    <property type="match status" value="1"/>
</dbReference>
<dbReference type="PANTHER" id="PTHR43095">
    <property type="entry name" value="SUGAR KINASE"/>
    <property type="match status" value="1"/>
</dbReference>
<evidence type="ECO:0000313" key="7">
    <source>
        <dbReference type="EMBL" id="AZI45146.1"/>
    </source>
</evidence>
<dbReference type="Gene3D" id="3.30.420.40">
    <property type="match status" value="2"/>
</dbReference>
<dbReference type="PANTHER" id="PTHR43095:SF1">
    <property type="entry name" value="AUTOINDUCER-2 KINASE"/>
    <property type="match status" value="1"/>
</dbReference>
<keyword evidence="4 7" id="KW-0418">Kinase</keyword>
<dbReference type="InterPro" id="IPR018485">
    <property type="entry name" value="FGGY_C"/>
</dbReference>
<evidence type="ECO:0000259" key="5">
    <source>
        <dbReference type="Pfam" id="PF00370"/>
    </source>
</evidence>
<comment type="similarity">
    <text evidence="1">Belongs to the FGGY kinase family.</text>
</comment>
<dbReference type="AlphaFoldDB" id="A0A3G8YVB7"/>
<dbReference type="InterPro" id="IPR043129">
    <property type="entry name" value="ATPase_NBD"/>
</dbReference>
<keyword evidence="3 7" id="KW-0808">Transferase</keyword>
<evidence type="ECO:0000256" key="1">
    <source>
        <dbReference type="ARBA" id="ARBA00009156"/>
    </source>
</evidence>
<dbReference type="Pfam" id="PF00370">
    <property type="entry name" value="FGGY_N"/>
    <property type="match status" value="1"/>
</dbReference>
<evidence type="ECO:0000256" key="4">
    <source>
        <dbReference type="ARBA" id="ARBA00022777"/>
    </source>
</evidence>
<dbReference type="InterPro" id="IPR033676">
    <property type="entry name" value="AI-2_kinase"/>
</dbReference>
<evidence type="ECO:0000256" key="2">
    <source>
        <dbReference type="ARBA" id="ARBA00022490"/>
    </source>
</evidence>
<evidence type="ECO:0000313" key="8">
    <source>
        <dbReference type="Proteomes" id="UP000276417"/>
    </source>
</evidence>
<dbReference type="CDD" id="cd07775">
    <property type="entry name" value="ASKHA_NBD_FGGY_AI-2K"/>
    <property type="match status" value="1"/>
</dbReference>
<feature type="domain" description="Carbohydrate kinase FGGY C-terminal" evidence="6">
    <location>
        <begin position="285"/>
        <end position="449"/>
    </location>
</feature>
<dbReference type="EMBL" id="CP034186">
    <property type="protein sequence ID" value="AZI45146.1"/>
    <property type="molecule type" value="Genomic_DNA"/>
</dbReference>
<dbReference type="KEGG" id="dph:EHF33_19240"/>
<dbReference type="InterPro" id="IPR050406">
    <property type="entry name" value="FGGY_Carb_Kinase"/>
</dbReference>
<reference evidence="7 8" key="1">
    <citation type="submission" date="2018-11" db="EMBL/GenBank/DDBJ databases">
        <title>Deinococcus shelandsis sp. nov., isolated from South Shetland Islands soil of Antarctica.</title>
        <authorList>
            <person name="Tian J."/>
        </authorList>
    </citation>
    <scope>NUCLEOTIDE SEQUENCE [LARGE SCALE GENOMIC DNA]</scope>
    <source>
        <strain evidence="7 8">S14-83T</strain>
        <plasmid evidence="7 8">unnamed2</plasmid>
    </source>
</reference>
<dbReference type="InterPro" id="IPR000577">
    <property type="entry name" value="Carb_kinase_FGGY"/>
</dbReference>
<dbReference type="Proteomes" id="UP000276417">
    <property type="component" value="Plasmid unnamed2"/>
</dbReference>
<accession>A0A3G8YVB7</accession>
<sequence length="514" mass="55748">MAIDAGTGSVRAVLFTPQGQQVAVAAQEWTHENDGTPGVMDFAVERNWGVICQCIQRVMAQAGAAPESILAVSASSMREAIVLYDESGREIWACANVDARAAEQVRLLQRDHAQVERQTYQESGQTFALSAVPRLLWIKQHQPDVFGRIHRVSMLSDWVLYRLGDVLASDPSNACTSGMFSLLRRDWSRVGLNDLGLPNELFPPVLESGTAFAVVTPRAAEESGLRPGTPVVMGGGDVQLGCVGLGVVRPGQTAILGGTFWQQEVNLAEPKTDPAMDIRINCHAVPGVWQAETISFFVGAAMRWFRDTYCDEERRQEQLGGRDAYSSLEEQARQVPPGAYGIIPIFSDVMRYSAWYHAAPSFLNLSLDPVKSSRGALFRALEEHAAIVSVQNLLLIQQFTRVDSEVLTFAGGGSKGELWCQILADVSGKPVRVPVVKEATALGTAIAAGTGVGVYASLVEGGEALVSWERTYQPNRALGSLYAELTGRWQIAYAAQRSLVDQGITTSLWKAPGL</sequence>
<protein>
    <submittedName>
        <fullName evidence="7">Autoinducer-2 kinase</fullName>
        <ecNumber evidence="7">2.7.1.189</ecNumber>
    </submittedName>
</protein>
<evidence type="ECO:0000256" key="3">
    <source>
        <dbReference type="ARBA" id="ARBA00022679"/>
    </source>
</evidence>
<dbReference type="GO" id="GO:0071518">
    <property type="term" value="F:autoinducer-2 kinase activity"/>
    <property type="evidence" value="ECO:0007669"/>
    <property type="project" value="InterPro"/>
</dbReference>
<dbReference type="OrthoDB" id="9805576at2"/>
<organism evidence="7 8">
    <name type="scientific">Deinococcus psychrotolerans</name>
    <dbReference type="NCBI Taxonomy" id="2489213"/>
    <lineage>
        <taxon>Bacteria</taxon>
        <taxon>Thermotogati</taxon>
        <taxon>Deinococcota</taxon>
        <taxon>Deinococci</taxon>
        <taxon>Deinococcales</taxon>
        <taxon>Deinococcaceae</taxon>
        <taxon>Deinococcus</taxon>
    </lineage>
</organism>
<proteinExistence type="inferred from homology"/>
<dbReference type="NCBIfam" id="NF008187">
    <property type="entry name" value="PRK10939.1"/>
    <property type="match status" value="1"/>
</dbReference>
<dbReference type="InterPro" id="IPR018484">
    <property type="entry name" value="FGGY_N"/>
</dbReference>
<dbReference type="PIRSF" id="PIRSF000538">
    <property type="entry name" value="GlpK"/>
    <property type="match status" value="1"/>
</dbReference>
<dbReference type="SUPFAM" id="SSF53067">
    <property type="entry name" value="Actin-like ATPase domain"/>
    <property type="match status" value="2"/>
</dbReference>
<dbReference type="GO" id="GO:0005975">
    <property type="term" value="P:carbohydrate metabolic process"/>
    <property type="evidence" value="ECO:0007669"/>
    <property type="project" value="InterPro"/>
</dbReference>
<keyword evidence="2" id="KW-0963">Cytoplasm</keyword>
<feature type="domain" description="Carbohydrate kinase FGGY N-terminal" evidence="5">
    <location>
        <begin position="2"/>
        <end position="244"/>
    </location>
</feature>
<dbReference type="EC" id="2.7.1.189" evidence="7"/>
<evidence type="ECO:0000259" key="6">
    <source>
        <dbReference type="Pfam" id="PF02782"/>
    </source>
</evidence>